<feature type="non-terminal residue" evidence="1">
    <location>
        <position position="241"/>
    </location>
</feature>
<evidence type="ECO:0000313" key="1">
    <source>
        <dbReference type="EMBL" id="CAK5267113.1"/>
    </source>
</evidence>
<dbReference type="Pfam" id="PF18758">
    <property type="entry name" value="KDZ"/>
    <property type="match status" value="1"/>
</dbReference>
<name>A0AAD2Q1X6_9AGAR</name>
<dbReference type="Proteomes" id="UP001295794">
    <property type="component" value="Unassembled WGS sequence"/>
</dbReference>
<dbReference type="PANTHER" id="PTHR33096:SF1">
    <property type="entry name" value="CXC1-LIKE CYSTEINE CLUSTER ASSOCIATED WITH KDZ TRANSPOSASES DOMAIN-CONTAINING PROTEIN"/>
    <property type="match status" value="1"/>
</dbReference>
<organism evidence="1 2">
    <name type="scientific">Mycena citricolor</name>
    <dbReference type="NCBI Taxonomy" id="2018698"/>
    <lineage>
        <taxon>Eukaryota</taxon>
        <taxon>Fungi</taxon>
        <taxon>Dikarya</taxon>
        <taxon>Basidiomycota</taxon>
        <taxon>Agaricomycotina</taxon>
        <taxon>Agaricomycetes</taxon>
        <taxon>Agaricomycetidae</taxon>
        <taxon>Agaricales</taxon>
        <taxon>Marasmiineae</taxon>
        <taxon>Mycenaceae</taxon>
        <taxon>Mycena</taxon>
    </lineage>
</organism>
<sequence>PGSANRVLQSRCPSCFSLKEWGRPLAIGGDVQFGADGCNGPSLFSQEYFLTPEEVHKVKETVLLARKSPKPLKEFPISADIVEACGESWTAANENKQKGDPKRYDSTGIFALTCRHSQVLFMCDIDTPGEQQHYIIALLEKVASLLPSNATITQCYDIGCVLDRSNNLFPILSAHLRSRVSFSLNVMHAFGHQWVCQLIFNPRMKSGMGLTDSEGVERLWSRIRRLIPLTRNQWVSSLNPF</sequence>
<gene>
    <name evidence="1" type="ORF">MYCIT1_LOCUS9359</name>
</gene>
<dbReference type="InterPro" id="IPR040521">
    <property type="entry name" value="KDZ"/>
</dbReference>
<dbReference type="AlphaFoldDB" id="A0AAD2Q1X6"/>
<comment type="caution">
    <text evidence="1">The sequence shown here is derived from an EMBL/GenBank/DDBJ whole genome shotgun (WGS) entry which is preliminary data.</text>
</comment>
<dbReference type="PANTHER" id="PTHR33096">
    <property type="entry name" value="CXC2 DOMAIN-CONTAINING PROTEIN"/>
    <property type="match status" value="1"/>
</dbReference>
<accession>A0AAD2Q1X6</accession>
<proteinExistence type="predicted"/>
<keyword evidence="2" id="KW-1185">Reference proteome</keyword>
<reference evidence="1" key="1">
    <citation type="submission" date="2023-11" db="EMBL/GenBank/DDBJ databases">
        <authorList>
            <person name="De Vega J J."/>
            <person name="De Vega J J."/>
        </authorList>
    </citation>
    <scope>NUCLEOTIDE SEQUENCE</scope>
</reference>
<protein>
    <submittedName>
        <fullName evidence="1">Uncharacterized protein</fullName>
    </submittedName>
</protein>
<evidence type="ECO:0000313" key="2">
    <source>
        <dbReference type="Proteomes" id="UP001295794"/>
    </source>
</evidence>
<dbReference type="EMBL" id="CAVNYO010000116">
    <property type="protein sequence ID" value="CAK5267113.1"/>
    <property type="molecule type" value="Genomic_DNA"/>
</dbReference>